<reference evidence="2 3" key="1">
    <citation type="journal article" date="2023" name="Sci. Data">
        <title>Genome assembly of the Korean intertidal mud-creeper Batillaria attramentaria.</title>
        <authorList>
            <person name="Patra A.K."/>
            <person name="Ho P.T."/>
            <person name="Jun S."/>
            <person name="Lee S.J."/>
            <person name="Kim Y."/>
            <person name="Won Y.J."/>
        </authorList>
    </citation>
    <scope>NUCLEOTIDE SEQUENCE [LARGE SCALE GENOMIC DNA]</scope>
    <source>
        <strain evidence="2">Wonlab-2016</strain>
    </source>
</reference>
<evidence type="ECO:0000256" key="1">
    <source>
        <dbReference type="SAM" id="MobiDB-lite"/>
    </source>
</evidence>
<organism evidence="2 3">
    <name type="scientific">Batillaria attramentaria</name>
    <dbReference type="NCBI Taxonomy" id="370345"/>
    <lineage>
        <taxon>Eukaryota</taxon>
        <taxon>Metazoa</taxon>
        <taxon>Spiralia</taxon>
        <taxon>Lophotrochozoa</taxon>
        <taxon>Mollusca</taxon>
        <taxon>Gastropoda</taxon>
        <taxon>Caenogastropoda</taxon>
        <taxon>Sorbeoconcha</taxon>
        <taxon>Cerithioidea</taxon>
        <taxon>Batillariidae</taxon>
        <taxon>Batillaria</taxon>
    </lineage>
</organism>
<evidence type="ECO:0000313" key="2">
    <source>
        <dbReference type="EMBL" id="KAK7504736.1"/>
    </source>
</evidence>
<comment type="caution">
    <text evidence="2">The sequence shown here is derived from an EMBL/GenBank/DDBJ whole genome shotgun (WGS) entry which is preliminary data.</text>
</comment>
<proteinExistence type="predicted"/>
<sequence length="91" mass="10217">RGSRLCQQRCGDAQQSPPEDSRDEYGRLMLPAAGPPRIKSSHLKVTAEDTHSGWRIESRRPFESSPESSGQKASLRRSCLFMRGIKLVLAY</sequence>
<evidence type="ECO:0000313" key="3">
    <source>
        <dbReference type="Proteomes" id="UP001519460"/>
    </source>
</evidence>
<keyword evidence="3" id="KW-1185">Reference proteome</keyword>
<protein>
    <submittedName>
        <fullName evidence="2">Uncharacterized protein</fullName>
    </submittedName>
</protein>
<dbReference type="AlphaFoldDB" id="A0ABD0M078"/>
<feature type="compositionally biased region" description="Basic and acidic residues" evidence="1">
    <location>
        <begin position="45"/>
        <end position="62"/>
    </location>
</feature>
<accession>A0ABD0M078</accession>
<feature type="region of interest" description="Disordered" evidence="1">
    <location>
        <begin position="1"/>
        <end position="75"/>
    </location>
</feature>
<dbReference type="Proteomes" id="UP001519460">
    <property type="component" value="Unassembled WGS sequence"/>
</dbReference>
<gene>
    <name evidence="2" type="ORF">BaRGS_00003764</name>
</gene>
<name>A0ABD0M078_9CAEN</name>
<dbReference type="EMBL" id="JACVVK020000013">
    <property type="protein sequence ID" value="KAK7504736.1"/>
    <property type="molecule type" value="Genomic_DNA"/>
</dbReference>
<feature type="non-terminal residue" evidence="2">
    <location>
        <position position="1"/>
    </location>
</feature>